<accession>A0A370DXL6</accession>
<gene>
    <name evidence="2" type="ORF">DIZ79_07505</name>
</gene>
<dbReference type="EMBL" id="QFXD01000141">
    <property type="protein sequence ID" value="RDH90973.1"/>
    <property type="molecule type" value="Genomic_DNA"/>
</dbReference>
<dbReference type="GO" id="GO:0003677">
    <property type="term" value="F:DNA binding"/>
    <property type="evidence" value="ECO:0007669"/>
    <property type="project" value="InterPro"/>
</dbReference>
<dbReference type="GO" id="GO:0004803">
    <property type="term" value="F:transposase activity"/>
    <property type="evidence" value="ECO:0007669"/>
    <property type="project" value="InterPro"/>
</dbReference>
<evidence type="ECO:0000313" key="2">
    <source>
        <dbReference type="EMBL" id="RDH90973.1"/>
    </source>
</evidence>
<dbReference type="GO" id="GO:0006313">
    <property type="term" value="P:DNA transposition"/>
    <property type="evidence" value="ECO:0007669"/>
    <property type="project" value="InterPro"/>
</dbReference>
<name>A0A370DXL6_9GAMM</name>
<evidence type="ECO:0000259" key="1">
    <source>
        <dbReference type="Pfam" id="PF04986"/>
    </source>
</evidence>
<organism evidence="2 3">
    <name type="scientific">endosymbiont of Lamellibrachia luymesi</name>
    <dbReference type="NCBI Taxonomy" id="2200907"/>
    <lineage>
        <taxon>Bacteria</taxon>
        <taxon>Pseudomonadati</taxon>
        <taxon>Pseudomonadota</taxon>
        <taxon>Gammaproteobacteria</taxon>
        <taxon>sulfur-oxidizing symbionts</taxon>
    </lineage>
</organism>
<dbReference type="AlphaFoldDB" id="A0A370DXL6"/>
<dbReference type="Proteomes" id="UP000255508">
    <property type="component" value="Unassembled WGS sequence"/>
</dbReference>
<protein>
    <recommendedName>
        <fullName evidence="1">Transposase IS801/IS1294 domain-containing protein</fullName>
    </recommendedName>
</protein>
<proteinExistence type="predicted"/>
<sequence length="61" mass="7025">MTDGVIRFLLHVLPKRLMRIRYYGFLANSCRTRKLSQIRTALAMPDAAPDKAEQKEASVLY</sequence>
<dbReference type="Pfam" id="PF04986">
    <property type="entry name" value="Y2_Tnp"/>
    <property type="match status" value="1"/>
</dbReference>
<comment type="caution">
    <text evidence="2">The sequence shown here is derived from an EMBL/GenBank/DDBJ whole genome shotgun (WGS) entry which is preliminary data.</text>
</comment>
<reference evidence="2 3" key="1">
    <citation type="journal article" date="2018" name="ISME J.">
        <title>Endosymbiont genomes yield clues of tubeworm success.</title>
        <authorList>
            <person name="Li Y."/>
            <person name="Liles M.R."/>
            <person name="Halanych K.M."/>
        </authorList>
    </citation>
    <scope>NUCLEOTIDE SEQUENCE [LARGE SCALE GENOMIC DNA]</scope>
    <source>
        <strain evidence="2">A1422</strain>
    </source>
</reference>
<feature type="domain" description="Transposase IS801/IS1294" evidence="1">
    <location>
        <begin position="5"/>
        <end position="32"/>
    </location>
</feature>
<dbReference type="InterPro" id="IPR007069">
    <property type="entry name" value="Transposase_32"/>
</dbReference>
<evidence type="ECO:0000313" key="3">
    <source>
        <dbReference type="Proteomes" id="UP000255508"/>
    </source>
</evidence>